<evidence type="ECO:0000313" key="3">
    <source>
        <dbReference type="Proteomes" id="UP000245216"/>
    </source>
</evidence>
<dbReference type="AlphaFoldDB" id="A0A2U2BJ46"/>
<dbReference type="RefSeq" id="WP_109089259.1">
    <property type="nucleotide sequence ID" value="NZ_QEXO01000003.1"/>
</dbReference>
<dbReference type="Proteomes" id="UP000245216">
    <property type="component" value="Unassembled WGS sequence"/>
</dbReference>
<dbReference type="PANTHER" id="PTHR37951">
    <property type="entry name" value="CYTOPLASMIC PROTEIN-RELATED"/>
    <property type="match status" value="1"/>
</dbReference>
<proteinExistence type="predicted"/>
<sequence length="356" mass="39404">MVEGIQEQWQPAWILAPENAHYGENLEYEADFLALMQALQVQGEQQFGQTIIPAQVPDWTRIVRLVQDLLDRSADIRLLVVLAQARLQTGGLPALVEVCDWLLSALQQGWEHVHPRLHEDDELDPLPRVNALAGLSAIDGLGRLMREAPVVSLGHRQLNLREVGHVLDGSQKDTGLPGRDRLVEELRRAFAAGQSQTVALNRLRQFRQELEALVHHHLDAEWSVRLDGAWDTVEAACAVLDAATSLSAPSAPEPVQASHPTIPVPPQPAHQVAPVMGLAGWQNLHVSSREEVVLLLDKLVAYFEQHEPSHPAPLLLRRAQQLVPMGFHELIRDLAPGAWDQIQVFMPRSEAASAAS</sequence>
<dbReference type="Pfam" id="PF06812">
    <property type="entry name" value="ImpA_N"/>
    <property type="match status" value="1"/>
</dbReference>
<reference evidence="2 3" key="2">
    <citation type="submission" date="2018-05" db="EMBL/GenBank/DDBJ databases">
        <authorList>
            <person name="Lanie J.A."/>
            <person name="Ng W.-L."/>
            <person name="Kazmierczak K.M."/>
            <person name="Andrzejewski T.M."/>
            <person name="Davidsen T.M."/>
            <person name="Wayne K.J."/>
            <person name="Tettelin H."/>
            <person name="Glass J.I."/>
            <person name="Rusch D."/>
            <person name="Podicherti R."/>
            <person name="Tsui H.-C.T."/>
            <person name="Winkler M.E."/>
        </authorList>
    </citation>
    <scope>NUCLEOTIDE SEQUENCE [LARGE SCALE GENOMIC DNA]</scope>
    <source>
        <strain evidence="2 3">YBY</strain>
    </source>
</reference>
<evidence type="ECO:0000313" key="2">
    <source>
        <dbReference type="EMBL" id="PWE14012.1"/>
    </source>
</evidence>
<protein>
    <submittedName>
        <fullName evidence="2">Type VI secretion system protein TssA</fullName>
    </submittedName>
</protein>
<accession>A0A2U2BJ46</accession>
<feature type="domain" description="ImpA N-terminal" evidence="1">
    <location>
        <begin position="18"/>
        <end position="135"/>
    </location>
</feature>
<organism evidence="2 3">
    <name type="scientific">Alcaligenes faecalis</name>
    <dbReference type="NCBI Taxonomy" id="511"/>
    <lineage>
        <taxon>Bacteria</taxon>
        <taxon>Pseudomonadati</taxon>
        <taxon>Pseudomonadota</taxon>
        <taxon>Betaproteobacteria</taxon>
        <taxon>Burkholderiales</taxon>
        <taxon>Alcaligenaceae</taxon>
        <taxon>Alcaligenes</taxon>
    </lineage>
</organism>
<dbReference type="PANTHER" id="PTHR37951:SF1">
    <property type="entry name" value="TYPE VI SECRETION SYSTEM COMPONENT TSSA1"/>
    <property type="match status" value="1"/>
</dbReference>
<dbReference type="STRING" id="511.UZ73_12240"/>
<gene>
    <name evidence="2" type="primary">tssA</name>
    <name evidence="2" type="ORF">DF183_12720</name>
</gene>
<evidence type="ECO:0000259" key="1">
    <source>
        <dbReference type="Pfam" id="PF06812"/>
    </source>
</evidence>
<dbReference type="InterPro" id="IPR017740">
    <property type="entry name" value="TssA-like"/>
</dbReference>
<dbReference type="NCBIfam" id="TIGR03363">
    <property type="entry name" value="VI_chp_8"/>
    <property type="match status" value="1"/>
</dbReference>
<dbReference type="InterPro" id="IPR010657">
    <property type="entry name" value="ImpA_N"/>
</dbReference>
<reference evidence="2 3" key="1">
    <citation type="submission" date="2018-05" db="EMBL/GenBank/DDBJ databases">
        <title>Genome Sequence of an Efficient Indole-Degrading Bacterium, Alcaligenes sp.YBY.</title>
        <authorList>
            <person name="Yang B."/>
        </authorList>
    </citation>
    <scope>NUCLEOTIDE SEQUENCE [LARGE SCALE GENOMIC DNA]</scope>
    <source>
        <strain evidence="2 3">YBY</strain>
    </source>
</reference>
<name>A0A2U2BJ46_ALCFA</name>
<dbReference type="EMBL" id="QEXO01000003">
    <property type="protein sequence ID" value="PWE14012.1"/>
    <property type="molecule type" value="Genomic_DNA"/>
</dbReference>
<comment type="caution">
    <text evidence="2">The sequence shown here is derived from an EMBL/GenBank/DDBJ whole genome shotgun (WGS) entry which is preliminary data.</text>
</comment>